<dbReference type="PANTHER" id="PTHR45786">
    <property type="entry name" value="DNA BINDING PROTEIN-LIKE"/>
    <property type="match status" value="1"/>
</dbReference>
<keyword evidence="2" id="KW-1185">Reference proteome</keyword>
<evidence type="ECO:0000313" key="2">
    <source>
        <dbReference type="Proteomes" id="UP000789405"/>
    </source>
</evidence>
<dbReference type="PANTHER" id="PTHR45786:SF74">
    <property type="entry name" value="ATP-DEPENDENT DNA HELICASE"/>
    <property type="match status" value="1"/>
</dbReference>
<feature type="non-terminal residue" evidence="1">
    <location>
        <position position="213"/>
    </location>
</feature>
<proteinExistence type="predicted"/>
<organism evidence="1 2">
    <name type="scientific">Dentiscutata erythropus</name>
    <dbReference type="NCBI Taxonomy" id="1348616"/>
    <lineage>
        <taxon>Eukaryota</taxon>
        <taxon>Fungi</taxon>
        <taxon>Fungi incertae sedis</taxon>
        <taxon>Mucoromycota</taxon>
        <taxon>Glomeromycotina</taxon>
        <taxon>Glomeromycetes</taxon>
        <taxon>Diversisporales</taxon>
        <taxon>Gigasporaceae</taxon>
        <taxon>Dentiscutata</taxon>
    </lineage>
</organism>
<accession>A0A9N9KCZ9</accession>
<comment type="caution">
    <text evidence="1">The sequence shown here is derived from an EMBL/GenBank/DDBJ whole genome shotgun (WGS) entry which is preliminary data.</text>
</comment>
<feature type="non-terminal residue" evidence="1">
    <location>
        <position position="1"/>
    </location>
</feature>
<reference evidence="1" key="1">
    <citation type="submission" date="2021-06" db="EMBL/GenBank/DDBJ databases">
        <authorList>
            <person name="Kallberg Y."/>
            <person name="Tangrot J."/>
            <person name="Rosling A."/>
        </authorList>
    </citation>
    <scope>NUCLEOTIDE SEQUENCE</scope>
    <source>
        <strain evidence="1">MA453B</strain>
    </source>
</reference>
<gene>
    <name evidence="1" type="ORF">DERYTH_LOCUS27134</name>
</gene>
<dbReference type="Proteomes" id="UP000789405">
    <property type="component" value="Unassembled WGS sequence"/>
</dbReference>
<dbReference type="AlphaFoldDB" id="A0A9N9KCZ9"/>
<sequence length="213" mass="25133">QIQLAQLKPPPPAIEILLTEEYTESNKPFVFKIIAYNQIFAFISIGGQHYHQHGSLMPKELKEKEPEPKFAQIYFYNGDNFDSQLNKRYEIMNKDKPLNKDMLSELQFELFNNNPFVQTFRYTRTEKKSSNTEVLYIAIHNIHGKDMRTYNAPKADEVAIIYGYESDKEKPNERDIVIKRNDNRLIRISEFHGAYDPIQYPMLFYLENIVGIK</sequence>
<protein>
    <submittedName>
        <fullName evidence="1">18531_t:CDS:1</fullName>
    </submittedName>
</protein>
<evidence type="ECO:0000313" key="1">
    <source>
        <dbReference type="EMBL" id="CAG8821485.1"/>
    </source>
</evidence>
<dbReference type="OrthoDB" id="1748060at2759"/>
<name>A0A9N9KCZ9_9GLOM</name>
<dbReference type="EMBL" id="CAJVPY010060773">
    <property type="protein sequence ID" value="CAG8821485.1"/>
    <property type="molecule type" value="Genomic_DNA"/>
</dbReference>